<protein>
    <submittedName>
        <fullName evidence="1">Uncharacterized protein</fullName>
    </submittedName>
</protein>
<dbReference type="Proteomes" id="UP001447979">
    <property type="component" value="Unassembled WGS sequence"/>
</dbReference>
<accession>A0ABV1CBF8</accession>
<name>A0ABV1CBF8_9FIRM</name>
<reference evidence="1 2" key="1">
    <citation type="submission" date="2024-03" db="EMBL/GenBank/DDBJ databases">
        <title>Human intestinal bacterial collection.</title>
        <authorList>
            <person name="Pauvert C."/>
            <person name="Hitch T.C.A."/>
            <person name="Clavel T."/>
        </authorList>
    </citation>
    <scope>NUCLEOTIDE SEQUENCE [LARGE SCALE GENOMIC DNA]</scope>
    <source>
        <strain evidence="1 2">CLA-SR-H025</strain>
    </source>
</reference>
<organism evidence="1 2">
    <name type="scientific">Peptoniphilus hominis</name>
    <name type="common">ex Hitch et al. 2025</name>
    <dbReference type="NCBI Taxonomy" id="3133174"/>
    <lineage>
        <taxon>Bacteria</taxon>
        <taxon>Bacillati</taxon>
        <taxon>Bacillota</taxon>
        <taxon>Tissierellia</taxon>
        <taxon>Tissierellales</taxon>
        <taxon>Peptoniphilaceae</taxon>
        <taxon>Peptoniphilus</taxon>
    </lineage>
</organism>
<sequence>MKAAIDTGKQMQYRLGAVGFEDIVQCVNILLSTVKKTVFLDRALGIDSNIIDQPTNRAGKLYQAVYTAIEENEPRVEVLEIKPYLASLDGQVEVKLLIDIKDEYLRG</sequence>
<comment type="caution">
    <text evidence="1">The sequence shown here is derived from an EMBL/GenBank/DDBJ whole genome shotgun (WGS) entry which is preliminary data.</text>
</comment>
<keyword evidence="2" id="KW-1185">Reference proteome</keyword>
<gene>
    <name evidence="1" type="ORF">WMO19_00920</name>
</gene>
<dbReference type="Gene3D" id="3.10.450.40">
    <property type="match status" value="1"/>
</dbReference>
<dbReference type="RefSeq" id="WP_349169834.1">
    <property type="nucleotide sequence ID" value="NZ_JBBMFO010000001.1"/>
</dbReference>
<dbReference type="SUPFAM" id="SSF160719">
    <property type="entry name" value="gpW/gp25-like"/>
    <property type="match status" value="1"/>
</dbReference>
<evidence type="ECO:0000313" key="2">
    <source>
        <dbReference type="Proteomes" id="UP001447979"/>
    </source>
</evidence>
<proteinExistence type="predicted"/>
<dbReference type="EMBL" id="JBBMFO010000001">
    <property type="protein sequence ID" value="MEQ2400159.1"/>
    <property type="molecule type" value="Genomic_DNA"/>
</dbReference>
<evidence type="ECO:0000313" key="1">
    <source>
        <dbReference type="EMBL" id="MEQ2400159.1"/>
    </source>
</evidence>